<gene>
    <name evidence="2" type="primary">Pafah1b3</name>
    <name evidence="2" type="ORF">GTO93_0000733</name>
</gene>
<sequence>MSEGDSNPAATPTAAPDVHGDGRWLSLHHRFVSDSKDKEPEVLFVGDSLVQLLHQFEVPDPNPQSETRTSFPNPITGTPVSPGLHSNQALNYYY</sequence>
<evidence type="ECO:0000256" key="1">
    <source>
        <dbReference type="SAM" id="MobiDB-lite"/>
    </source>
</evidence>
<dbReference type="InterPro" id="IPR036514">
    <property type="entry name" value="SGNH_hydro_sf"/>
</dbReference>
<protein>
    <submittedName>
        <fullName evidence="2">PA1B3 acetylhydrolase</fullName>
    </submittedName>
</protein>
<feature type="region of interest" description="Disordered" evidence="1">
    <location>
        <begin position="57"/>
        <end position="94"/>
    </location>
</feature>
<feature type="compositionally biased region" description="Polar residues" evidence="1">
    <location>
        <begin position="63"/>
        <end position="94"/>
    </location>
</feature>
<dbReference type="EMBL" id="JAAWVQ010037629">
    <property type="protein sequence ID" value="MBN3274188.1"/>
    <property type="molecule type" value="Genomic_DNA"/>
</dbReference>
<proteinExistence type="predicted"/>
<reference evidence="2" key="1">
    <citation type="journal article" date="2021" name="Cell">
        <title>Tracing the genetic footprints of vertebrate landing in non-teleost ray-finned fishes.</title>
        <authorList>
            <person name="Bi X."/>
            <person name="Wang K."/>
            <person name="Yang L."/>
            <person name="Pan H."/>
            <person name="Jiang H."/>
            <person name="Wei Q."/>
            <person name="Fang M."/>
            <person name="Yu H."/>
            <person name="Zhu C."/>
            <person name="Cai Y."/>
            <person name="He Y."/>
            <person name="Gan X."/>
            <person name="Zeng H."/>
            <person name="Yu D."/>
            <person name="Zhu Y."/>
            <person name="Jiang H."/>
            <person name="Qiu Q."/>
            <person name="Yang H."/>
            <person name="Zhang Y.E."/>
            <person name="Wang W."/>
            <person name="Zhu M."/>
            <person name="He S."/>
            <person name="Zhang G."/>
        </authorList>
    </citation>
    <scope>NUCLEOTIDE SEQUENCE</scope>
    <source>
        <strain evidence="2">Pddl_001</strain>
    </source>
</reference>
<dbReference type="SUPFAM" id="SSF52266">
    <property type="entry name" value="SGNH hydrolase"/>
    <property type="match status" value="1"/>
</dbReference>
<organism evidence="2 3">
    <name type="scientific">Polyodon spathula</name>
    <name type="common">North American paddlefish</name>
    <name type="synonym">Squalus spathula</name>
    <dbReference type="NCBI Taxonomy" id="7913"/>
    <lineage>
        <taxon>Eukaryota</taxon>
        <taxon>Metazoa</taxon>
        <taxon>Chordata</taxon>
        <taxon>Craniata</taxon>
        <taxon>Vertebrata</taxon>
        <taxon>Euteleostomi</taxon>
        <taxon>Actinopterygii</taxon>
        <taxon>Chondrostei</taxon>
        <taxon>Acipenseriformes</taxon>
        <taxon>Polyodontidae</taxon>
        <taxon>Polyodon</taxon>
    </lineage>
</organism>
<evidence type="ECO:0000313" key="2">
    <source>
        <dbReference type="EMBL" id="MBN3274188.1"/>
    </source>
</evidence>
<evidence type="ECO:0000313" key="3">
    <source>
        <dbReference type="Proteomes" id="UP001166093"/>
    </source>
</evidence>
<keyword evidence="3" id="KW-1185">Reference proteome</keyword>
<feature type="non-terminal residue" evidence="2">
    <location>
        <position position="1"/>
    </location>
</feature>
<name>A0ABS2XJ34_POLSP</name>
<feature type="region of interest" description="Disordered" evidence="1">
    <location>
        <begin position="1"/>
        <end position="21"/>
    </location>
</feature>
<feature type="non-terminal residue" evidence="2">
    <location>
        <position position="94"/>
    </location>
</feature>
<dbReference type="Proteomes" id="UP001166093">
    <property type="component" value="Unassembled WGS sequence"/>
</dbReference>
<accession>A0ABS2XJ34</accession>
<feature type="compositionally biased region" description="Polar residues" evidence="1">
    <location>
        <begin position="1"/>
        <end position="10"/>
    </location>
</feature>
<comment type="caution">
    <text evidence="2">The sequence shown here is derived from an EMBL/GenBank/DDBJ whole genome shotgun (WGS) entry which is preliminary data.</text>
</comment>
<dbReference type="Gene3D" id="3.40.50.1110">
    <property type="entry name" value="SGNH hydrolase"/>
    <property type="match status" value="1"/>
</dbReference>